<feature type="binding site" evidence="9">
    <location>
        <position position="72"/>
    </location>
    <ligand>
        <name>substrate</name>
    </ligand>
</feature>
<feature type="site" description="Transition state stabilizer" evidence="9">
    <location>
        <position position="16"/>
    </location>
</feature>
<evidence type="ECO:0000256" key="2">
    <source>
        <dbReference type="ARBA" id="ARBA00022679"/>
    </source>
</evidence>
<keyword evidence="2 9" id="KW-0808">Transferase</keyword>
<dbReference type="Gene3D" id="3.40.50.620">
    <property type="entry name" value="HUPs"/>
    <property type="match status" value="1"/>
</dbReference>
<proteinExistence type="inferred from homology"/>
<feature type="binding site" evidence="9">
    <location>
        <begin position="122"/>
        <end position="128"/>
    </location>
    <ligand>
        <name>ATP</name>
        <dbReference type="ChEBI" id="CHEBI:30616"/>
    </ligand>
</feature>
<keyword evidence="3 9" id="KW-0548">Nucleotidyltransferase</keyword>
<comment type="catalytic activity">
    <reaction evidence="8 9">
        <text>(R)-4'-phosphopantetheine + ATP + H(+) = 3'-dephospho-CoA + diphosphate</text>
        <dbReference type="Rhea" id="RHEA:19801"/>
        <dbReference type="ChEBI" id="CHEBI:15378"/>
        <dbReference type="ChEBI" id="CHEBI:30616"/>
        <dbReference type="ChEBI" id="CHEBI:33019"/>
        <dbReference type="ChEBI" id="CHEBI:57328"/>
        <dbReference type="ChEBI" id="CHEBI:61723"/>
        <dbReference type="EC" id="2.7.7.3"/>
    </reaction>
</comment>
<comment type="pathway">
    <text evidence="9">Cofactor biosynthesis; coenzyme A biosynthesis; CoA from (R)-pantothenate: step 4/5.</text>
</comment>
<evidence type="ECO:0000256" key="3">
    <source>
        <dbReference type="ARBA" id="ARBA00022695"/>
    </source>
</evidence>
<dbReference type="Pfam" id="PF01467">
    <property type="entry name" value="CTP_transf_like"/>
    <property type="match status" value="1"/>
</dbReference>
<dbReference type="EC" id="2.7.7.3" evidence="9"/>
<dbReference type="RefSeq" id="WP_322497617.1">
    <property type="nucleotide sequence ID" value="NZ_JARGYT010000022.1"/>
</dbReference>
<dbReference type="PRINTS" id="PR01020">
    <property type="entry name" value="LPSBIOSNTHSS"/>
</dbReference>
<keyword evidence="12" id="KW-1185">Reference proteome</keyword>
<name>A0ABU5L7M2_9RICK</name>
<dbReference type="CDD" id="cd02163">
    <property type="entry name" value="PPAT"/>
    <property type="match status" value="1"/>
</dbReference>
<feature type="binding site" evidence="9">
    <location>
        <position position="8"/>
    </location>
    <ligand>
        <name>substrate</name>
    </ligand>
</feature>
<evidence type="ECO:0000256" key="5">
    <source>
        <dbReference type="ARBA" id="ARBA00022840"/>
    </source>
</evidence>
<dbReference type="Proteomes" id="UP001293791">
    <property type="component" value="Unassembled WGS sequence"/>
</dbReference>
<evidence type="ECO:0000256" key="8">
    <source>
        <dbReference type="ARBA" id="ARBA00029346"/>
    </source>
</evidence>
<comment type="function">
    <text evidence="9">Reversibly transfers an adenylyl group from ATP to 4'-phosphopantetheine, yielding dephospho-CoA (dPCoA) and pyrophosphate.</text>
</comment>
<comment type="similarity">
    <text evidence="9">Belongs to the bacterial CoaD family.</text>
</comment>
<dbReference type="PANTHER" id="PTHR21342">
    <property type="entry name" value="PHOSPHOPANTETHEINE ADENYLYLTRANSFERASE"/>
    <property type="match status" value="1"/>
</dbReference>
<keyword evidence="7 9" id="KW-0173">Coenzyme A biosynthesis</keyword>
<comment type="caution">
    <text evidence="11">The sequence shown here is derived from an EMBL/GenBank/DDBJ whole genome shotgun (WGS) entry which is preliminary data.</text>
</comment>
<dbReference type="InterPro" id="IPR004821">
    <property type="entry name" value="Cyt_trans-like"/>
</dbReference>
<feature type="binding site" evidence="9">
    <location>
        <position position="16"/>
    </location>
    <ligand>
        <name>ATP</name>
        <dbReference type="ChEBI" id="CHEBI:30616"/>
    </ligand>
</feature>
<evidence type="ECO:0000256" key="7">
    <source>
        <dbReference type="ARBA" id="ARBA00022993"/>
    </source>
</evidence>
<dbReference type="PANTHER" id="PTHR21342:SF1">
    <property type="entry name" value="PHOSPHOPANTETHEINE ADENYLYLTRANSFERASE"/>
    <property type="match status" value="1"/>
</dbReference>
<keyword evidence="4 9" id="KW-0547">Nucleotide-binding</keyword>
<feature type="binding site" evidence="9">
    <location>
        <begin position="87"/>
        <end position="89"/>
    </location>
    <ligand>
        <name>ATP</name>
        <dbReference type="ChEBI" id="CHEBI:30616"/>
    </ligand>
</feature>
<dbReference type="NCBIfam" id="TIGR01510">
    <property type="entry name" value="coaD_prev_kdtB"/>
    <property type="match status" value="1"/>
</dbReference>
<feature type="binding site" evidence="9">
    <location>
        <position position="40"/>
    </location>
    <ligand>
        <name>substrate</name>
    </ligand>
</feature>
<evidence type="ECO:0000256" key="4">
    <source>
        <dbReference type="ARBA" id="ARBA00022741"/>
    </source>
</evidence>
<dbReference type="NCBIfam" id="TIGR00125">
    <property type="entry name" value="cyt_tran_rel"/>
    <property type="match status" value="1"/>
</dbReference>
<comment type="cofactor">
    <cofactor evidence="9">
        <name>Mg(2+)</name>
        <dbReference type="ChEBI" id="CHEBI:18420"/>
    </cofactor>
</comment>
<feature type="domain" description="Cytidyltransferase-like" evidence="10">
    <location>
        <begin position="4"/>
        <end position="132"/>
    </location>
</feature>
<evidence type="ECO:0000256" key="9">
    <source>
        <dbReference type="HAMAP-Rule" id="MF_00151"/>
    </source>
</evidence>
<evidence type="ECO:0000256" key="1">
    <source>
        <dbReference type="ARBA" id="ARBA00022490"/>
    </source>
</evidence>
<comment type="subcellular location">
    <subcellularLocation>
        <location evidence="9">Cytoplasm</location>
    </subcellularLocation>
</comment>
<comment type="subunit">
    <text evidence="9">Homohexamer.</text>
</comment>
<organism evidence="11 12">
    <name type="scientific">Candidatus Cyrtobacter comes</name>
    <dbReference type="NCBI Taxonomy" id="675776"/>
    <lineage>
        <taxon>Bacteria</taxon>
        <taxon>Pseudomonadati</taxon>
        <taxon>Pseudomonadota</taxon>
        <taxon>Alphaproteobacteria</taxon>
        <taxon>Rickettsiales</taxon>
        <taxon>Candidatus Midichloriaceae</taxon>
        <taxon>Candidatus Cyrtobacter</taxon>
    </lineage>
</organism>
<keyword evidence="5 9" id="KW-0067">ATP-binding</keyword>
<feature type="binding site" evidence="9">
    <location>
        <position position="97"/>
    </location>
    <ligand>
        <name>ATP</name>
        <dbReference type="ChEBI" id="CHEBI:30616"/>
    </ligand>
</feature>
<dbReference type="GO" id="GO:0016779">
    <property type="term" value="F:nucleotidyltransferase activity"/>
    <property type="evidence" value="ECO:0007669"/>
    <property type="project" value="UniProtKB-KW"/>
</dbReference>
<feature type="binding site" evidence="9">
    <location>
        <position position="86"/>
    </location>
    <ligand>
        <name>substrate</name>
    </ligand>
</feature>
<gene>
    <name evidence="9" type="primary">coaD</name>
    <name evidence="11" type="ORF">Cyrtocomes_00501</name>
</gene>
<keyword evidence="1 9" id="KW-0963">Cytoplasm</keyword>
<protein>
    <recommendedName>
        <fullName evidence="9">Phosphopantetheine adenylyltransferase</fullName>
        <ecNumber evidence="9">2.7.7.3</ecNumber>
    </recommendedName>
    <alternativeName>
        <fullName evidence="9">Dephospho-CoA pyrophosphorylase</fullName>
    </alternativeName>
    <alternativeName>
        <fullName evidence="9">Pantetheine-phosphate adenylyltransferase</fullName>
        <shortName evidence="9">PPAT</shortName>
    </alternativeName>
</protein>
<dbReference type="EMBL" id="JARGYT010000022">
    <property type="protein sequence ID" value="MDZ5762132.1"/>
    <property type="molecule type" value="Genomic_DNA"/>
</dbReference>
<evidence type="ECO:0000256" key="6">
    <source>
        <dbReference type="ARBA" id="ARBA00022842"/>
    </source>
</evidence>
<sequence>MKVIYPGTFDPITLGHLDIIKRASRIFSSVTIGVAQDTRKNTIFSLEERVRMIEQEVAHIKNVEVIGFTGLLVDFARKNDVHTMVRGLRAVSDFEYEFQLAYVNRKMNHKIDTVFLPSTEEGHFISSSFAREIARLGGDLSQLVSVNVANMLIAKVHYL</sequence>
<reference evidence="11 12" key="1">
    <citation type="submission" date="2023-02" db="EMBL/GenBank/DDBJ databases">
        <title>Host association and intracellularity evolved multiple times independently in the Rickettsiales.</title>
        <authorList>
            <person name="Castelli M."/>
            <person name="Nardi T."/>
            <person name="Gammuto L."/>
            <person name="Bellinzona G."/>
            <person name="Sabaneyeva E."/>
            <person name="Potekhin A."/>
            <person name="Serra V."/>
            <person name="Petroni G."/>
            <person name="Sassera D."/>
        </authorList>
    </citation>
    <scope>NUCLEOTIDE SEQUENCE [LARGE SCALE GENOMIC DNA]</scope>
    <source>
        <strain evidence="11 12">BOD18</strain>
    </source>
</reference>
<evidence type="ECO:0000259" key="10">
    <source>
        <dbReference type="Pfam" id="PF01467"/>
    </source>
</evidence>
<dbReference type="InterPro" id="IPR014729">
    <property type="entry name" value="Rossmann-like_a/b/a_fold"/>
</dbReference>
<evidence type="ECO:0000313" key="12">
    <source>
        <dbReference type="Proteomes" id="UP001293791"/>
    </source>
</evidence>
<dbReference type="HAMAP" id="MF_00151">
    <property type="entry name" value="PPAT_bact"/>
    <property type="match status" value="1"/>
</dbReference>
<accession>A0ABU5L7M2</accession>
<dbReference type="InterPro" id="IPR001980">
    <property type="entry name" value="PPAT"/>
</dbReference>
<keyword evidence="6 9" id="KW-0460">Magnesium</keyword>
<evidence type="ECO:0000313" key="11">
    <source>
        <dbReference type="EMBL" id="MDZ5762132.1"/>
    </source>
</evidence>
<feature type="binding site" evidence="9">
    <location>
        <begin position="8"/>
        <end position="9"/>
    </location>
    <ligand>
        <name>ATP</name>
        <dbReference type="ChEBI" id="CHEBI:30616"/>
    </ligand>
</feature>
<dbReference type="SUPFAM" id="SSF52374">
    <property type="entry name" value="Nucleotidylyl transferase"/>
    <property type="match status" value="1"/>
</dbReference>